<feature type="transmembrane region" description="Helical" evidence="2">
    <location>
        <begin position="174"/>
        <end position="196"/>
    </location>
</feature>
<reference evidence="3" key="1">
    <citation type="submission" date="2022-07" db="EMBL/GenBank/DDBJ databases">
        <title>Phylogenomic reconstructions and comparative analyses of Kickxellomycotina fungi.</title>
        <authorList>
            <person name="Reynolds N.K."/>
            <person name="Stajich J.E."/>
            <person name="Barry K."/>
            <person name="Grigoriev I.V."/>
            <person name="Crous P."/>
            <person name="Smith M.E."/>
        </authorList>
    </citation>
    <scope>NUCLEOTIDE SEQUENCE</scope>
    <source>
        <strain evidence="3">BCRC 34381</strain>
    </source>
</reference>
<evidence type="ECO:0000313" key="3">
    <source>
        <dbReference type="EMBL" id="KAJ1732149.1"/>
    </source>
</evidence>
<dbReference type="OrthoDB" id="413313at2759"/>
<evidence type="ECO:0000256" key="1">
    <source>
        <dbReference type="SAM" id="MobiDB-lite"/>
    </source>
</evidence>
<evidence type="ECO:0000256" key="2">
    <source>
        <dbReference type="SAM" id="Phobius"/>
    </source>
</evidence>
<dbReference type="AlphaFoldDB" id="A0A9W7YF04"/>
<feature type="transmembrane region" description="Helical" evidence="2">
    <location>
        <begin position="85"/>
        <end position="108"/>
    </location>
</feature>
<gene>
    <name evidence="3" type="ORF">LPJ61_002182</name>
</gene>
<feature type="region of interest" description="Disordered" evidence="1">
    <location>
        <begin position="1"/>
        <end position="26"/>
    </location>
</feature>
<dbReference type="InterPro" id="IPR004245">
    <property type="entry name" value="DUF229"/>
</dbReference>
<dbReference type="EMBL" id="JANBOI010000253">
    <property type="protein sequence ID" value="KAJ1732149.1"/>
    <property type="molecule type" value="Genomic_DNA"/>
</dbReference>
<dbReference type="Proteomes" id="UP001143981">
    <property type="component" value="Unassembled WGS sequence"/>
</dbReference>
<accession>A0A9W7YF04</accession>
<comment type="caution">
    <text evidence="3">The sequence shown here is derived from an EMBL/GenBank/DDBJ whole genome shotgun (WGS) entry which is preliminary data.</text>
</comment>
<keyword evidence="2" id="KW-0812">Transmembrane</keyword>
<feature type="transmembrane region" description="Helical" evidence="2">
    <location>
        <begin position="145"/>
        <end position="167"/>
    </location>
</feature>
<keyword evidence="4" id="KW-1185">Reference proteome</keyword>
<name>A0A9W7YF04_9FUNG</name>
<dbReference type="Pfam" id="PF02995">
    <property type="entry name" value="DUF229"/>
    <property type="match status" value="1"/>
</dbReference>
<protein>
    <submittedName>
        <fullName evidence="3">Uncharacterized protein</fullName>
    </submittedName>
</protein>
<evidence type="ECO:0000313" key="4">
    <source>
        <dbReference type="Proteomes" id="UP001143981"/>
    </source>
</evidence>
<feature type="transmembrane region" description="Helical" evidence="2">
    <location>
        <begin position="115"/>
        <end position="133"/>
    </location>
</feature>
<dbReference type="SUPFAM" id="SSF53649">
    <property type="entry name" value="Alkaline phosphatase-like"/>
    <property type="match status" value="1"/>
</dbReference>
<dbReference type="PANTHER" id="PTHR10974">
    <property type="entry name" value="FI08016P-RELATED"/>
    <property type="match status" value="1"/>
</dbReference>
<dbReference type="GO" id="GO:0005615">
    <property type="term" value="C:extracellular space"/>
    <property type="evidence" value="ECO:0007669"/>
    <property type="project" value="TreeGrafter"/>
</dbReference>
<keyword evidence="2" id="KW-1133">Transmembrane helix</keyword>
<organism evidence="3 4">
    <name type="scientific">Coemansia biformis</name>
    <dbReference type="NCBI Taxonomy" id="1286918"/>
    <lineage>
        <taxon>Eukaryota</taxon>
        <taxon>Fungi</taxon>
        <taxon>Fungi incertae sedis</taxon>
        <taxon>Zoopagomycota</taxon>
        <taxon>Kickxellomycotina</taxon>
        <taxon>Kickxellomycetes</taxon>
        <taxon>Kickxellales</taxon>
        <taxon>Kickxellaceae</taxon>
        <taxon>Coemansia</taxon>
    </lineage>
</organism>
<feature type="transmembrane region" description="Helical" evidence="2">
    <location>
        <begin position="52"/>
        <end position="73"/>
    </location>
</feature>
<dbReference type="Gene3D" id="3.40.720.10">
    <property type="entry name" value="Alkaline Phosphatase, subunit A"/>
    <property type="match status" value="1"/>
</dbReference>
<keyword evidence="2" id="KW-0472">Membrane</keyword>
<proteinExistence type="predicted"/>
<sequence>MAHACVPKGGLPLHHRARGQRRDADTRDAHCYARDTKHAGGQWRGLLAALNLPIRGCMAALLAICGVFYLLALQGGDLVYINDHLGIMGAEILVSVLALTALTAMLYACRMHSSTRRGAALAIACLVAGFYVYDSGERFEKHGFYNLLVFLAIYIPLNLVFVTLYVLWCRIDNFCTYLLIALAASGAFVGAALVYYRRVFDHGVRGSFGYVPGECTWAGSNIPLIDLLPSGAQNFWAGPMRCRREALDVRASIDTHGELHVQCDGWNADIVVDVLPETREWPLRDKDIWRNFNHLILERTVRLPYTPDAPFILNDTTQAVVVRCGASSTIASRVSPPVSRLPRYVPPSLTDTRTPARVKTSGHIIPDSIHARRDPPNVLYLMLDAVSRRQFHRRLPKSVRVLRTLHRPGTNRLTELYRFHSVGYSTDNNTKAMYLGEIYPTQPNTLPIWAYYRDRGFVTARIESGCEDWATEYNRRNYDQDDFSVGGRSLDYEFTAPFCLPEFYPNVGNPFGNFKGPYSIIARCLYGRNVHEWAFEYLYKLRRELRALRAEGRDGRKVRPYMITAAFLEGHEGTGEVLRTIDDALAEFLEDARDSGQLEDTVVIVGADHGLHMGINFAFLQNGRIEHQNPFFAMSVPEWLYQYSHEHQSALGVDAQPPLVTNEQRLTTPFDVHHTFRVLADWPDFDADDWRRSLFSPQKKGRTCDEAGIGSKFCMCQPS</sequence>
<dbReference type="InterPro" id="IPR017850">
    <property type="entry name" value="Alkaline_phosphatase_core_sf"/>
</dbReference>
<dbReference type="PANTHER" id="PTHR10974:SF1">
    <property type="entry name" value="FI08016P-RELATED"/>
    <property type="match status" value="1"/>
</dbReference>